<evidence type="ECO:0000313" key="2">
    <source>
        <dbReference type="EMBL" id="RDX52434.1"/>
    </source>
</evidence>
<feature type="region of interest" description="Disordered" evidence="1">
    <location>
        <begin position="155"/>
        <end position="179"/>
    </location>
</feature>
<dbReference type="EMBL" id="KZ857390">
    <property type="protein sequence ID" value="RDX52434.1"/>
    <property type="molecule type" value="Genomic_DNA"/>
</dbReference>
<gene>
    <name evidence="2" type="ORF">OH76DRAFT_157221</name>
</gene>
<dbReference type="AlphaFoldDB" id="A0A371DIS2"/>
<dbReference type="Proteomes" id="UP000256964">
    <property type="component" value="Unassembled WGS sequence"/>
</dbReference>
<name>A0A371DIS2_9APHY</name>
<accession>A0A371DIS2</accession>
<proteinExistence type="predicted"/>
<sequence length="179" mass="19571">MCTRSTNSGLTSCTPAGYPPVVCYPVDHPTYQSVQMTPDDSLKHLNIVTDAGSDSVCLQSSGDRRDAPGSLGADNSPLILVAAYRPRVSAALYLLQYRQIVHSDLPHRSGPDPVDQPTVRAGESVRRLRQHCSWSCLRRTGEARRGDWSRTIAVRRHSPPTDGHRRVCGNQNGAPMISP</sequence>
<keyword evidence="3" id="KW-1185">Reference proteome</keyword>
<evidence type="ECO:0000256" key="1">
    <source>
        <dbReference type="SAM" id="MobiDB-lite"/>
    </source>
</evidence>
<protein>
    <submittedName>
        <fullName evidence="2">Uncharacterized protein</fullName>
    </submittedName>
</protein>
<reference evidence="2 3" key="1">
    <citation type="journal article" date="2018" name="Biotechnol. Biofuels">
        <title>Integrative visual omics of the white-rot fungus Polyporus brumalis exposes the biotechnological potential of its oxidative enzymes for delignifying raw plant biomass.</title>
        <authorList>
            <person name="Miyauchi S."/>
            <person name="Rancon A."/>
            <person name="Drula E."/>
            <person name="Hage H."/>
            <person name="Chaduli D."/>
            <person name="Favel A."/>
            <person name="Grisel S."/>
            <person name="Henrissat B."/>
            <person name="Herpoel-Gimbert I."/>
            <person name="Ruiz-Duenas F.J."/>
            <person name="Chevret D."/>
            <person name="Hainaut M."/>
            <person name="Lin J."/>
            <person name="Wang M."/>
            <person name="Pangilinan J."/>
            <person name="Lipzen A."/>
            <person name="Lesage-Meessen L."/>
            <person name="Navarro D."/>
            <person name="Riley R."/>
            <person name="Grigoriev I.V."/>
            <person name="Zhou S."/>
            <person name="Raouche S."/>
            <person name="Rosso M.N."/>
        </authorList>
    </citation>
    <scope>NUCLEOTIDE SEQUENCE [LARGE SCALE GENOMIC DNA]</scope>
    <source>
        <strain evidence="2 3">BRFM 1820</strain>
    </source>
</reference>
<evidence type="ECO:0000313" key="3">
    <source>
        <dbReference type="Proteomes" id="UP000256964"/>
    </source>
</evidence>
<organism evidence="2 3">
    <name type="scientific">Lentinus brumalis</name>
    <dbReference type="NCBI Taxonomy" id="2498619"/>
    <lineage>
        <taxon>Eukaryota</taxon>
        <taxon>Fungi</taxon>
        <taxon>Dikarya</taxon>
        <taxon>Basidiomycota</taxon>
        <taxon>Agaricomycotina</taxon>
        <taxon>Agaricomycetes</taxon>
        <taxon>Polyporales</taxon>
        <taxon>Polyporaceae</taxon>
        <taxon>Lentinus</taxon>
    </lineage>
</organism>